<evidence type="ECO:0000313" key="3">
    <source>
        <dbReference type="Proteomes" id="UP000032614"/>
    </source>
</evidence>
<gene>
    <name evidence="2" type="ORF">OI25_8178</name>
</gene>
<feature type="compositionally biased region" description="Basic and acidic residues" evidence="1">
    <location>
        <begin position="9"/>
        <end position="18"/>
    </location>
</feature>
<keyword evidence="2" id="KW-0614">Plasmid</keyword>
<accession>A0AAU8SRN6</accession>
<dbReference type="KEGG" id="bfn:OI25_8178"/>
<dbReference type="AlphaFoldDB" id="A0AAU8SRN6"/>
<dbReference type="Proteomes" id="UP000032614">
    <property type="component" value="Plasmid pBIL"/>
</dbReference>
<proteinExistence type="predicted"/>
<name>A0AAU8SRN6_9BURK</name>
<reference evidence="2 3" key="1">
    <citation type="journal article" date="2015" name="Genome Announc.">
        <title>Complete genome sequences for 59 burkholderia isolates, both pathogenic and near neighbor.</title>
        <authorList>
            <person name="Johnson S.L."/>
            <person name="Bishop-Lilly K.A."/>
            <person name="Ladner J.T."/>
            <person name="Daligault H.E."/>
            <person name="Davenport K.W."/>
            <person name="Jaissle J."/>
            <person name="Frey K.G."/>
            <person name="Koroleva G.I."/>
            <person name="Bruce D.C."/>
            <person name="Coyne S.R."/>
            <person name="Broomall S.M."/>
            <person name="Li P.E."/>
            <person name="Teshima H."/>
            <person name="Gibbons H.S."/>
            <person name="Palacios G.F."/>
            <person name="Rosenzweig C.N."/>
            <person name="Redden C.L."/>
            <person name="Xu Y."/>
            <person name="Minogue T.D."/>
            <person name="Chain P.S."/>
        </authorList>
    </citation>
    <scope>NUCLEOTIDE SEQUENCE [LARGE SCALE GENOMIC DNA]</scope>
    <source>
        <strain evidence="2 3">ATCC BAA-463</strain>
    </source>
</reference>
<geneLocation type="plasmid" evidence="2 3">
    <name>pBIL</name>
</geneLocation>
<organism evidence="2 3">
    <name type="scientific">Paraburkholderia fungorum</name>
    <dbReference type="NCBI Taxonomy" id="134537"/>
    <lineage>
        <taxon>Bacteria</taxon>
        <taxon>Pseudomonadati</taxon>
        <taxon>Pseudomonadota</taxon>
        <taxon>Betaproteobacteria</taxon>
        <taxon>Burkholderiales</taxon>
        <taxon>Burkholderiaceae</taxon>
        <taxon>Paraburkholderia</taxon>
    </lineage>
</organism>
<sequence length="55" mass="5905">MRSPRARARREGDRRDPECGALDQLLQKGGRAFRSLPTVAGTAGGRRKVSAIASP</sequence>
<dbReference type="EMBL" id="CP010024">
    <property type="protein sequence ID" value="AJZ56039.1"/>
    <property type="molecule type" value="Genomic_DNA"/>
</dbReference>
<evidence type="ECO:0000313" key="2">
    <source>
        <dbReference type="EMBL" id="AJZ56039.1"/>
    </source>
</evidence>
<protein>
    <submittedName>
        <fullName evidence="2">Uncharacterized protein</fullName>
    </submittedName>
</protein>
<evidence type="ECO:0000256" key="1">
    <source>
        <dbReference type="SAM" id="MobiDB-lite"/>
    </source>
</evidence>
<feature type="region of interest" description="Disordered" evidence="1">
    <location>
        <begin position="1"/>
        <end position="20"/>
    </location>
</feature>